<feature type="compositionally biased region" description="Pro residues" evidence="1">
    <location>
        <begin position="84"/>
        <end position="93"/>
    </location>
</feature>
<dbReference type="AlphaFoldDB" id="A0A1L9V703"/>
<dbReference type="OrthoDB" id="2499658at2759"/>
<reference evidence="4" key="1">
    <citation type="journal article" date="2017" name="Genome Biol.">
        <title>Comparative genomics reveals high biological diversity and specific adaptations in the industrially and medically important fungal genus Aspergillus.</title>
        <authorList>
            <person name="de Vries R.P."/>
            <person name="Riley R."/>
            <person name="Wiebenga A."/>
            <person name="Aguilar-Osorio G."/>
            <person name="Amillis S."/>
            <person name="Uchima C.A."/>
            <person name="Anderluh G."/>
            <person name="Asadollahi M."/>
            <person name="Askin M."/>
            <person name="Barry K."/>
            <person name="Battaglia E."/>
            <person name="Bayram O."/>
            <person name="Benocci T."/>
            <person name="Braus-Stromeyer S.A."/>
            <person name="Caldana C."/>
            <person name="Canovas D."/>
            <person name="Cerqueira G.C."/>
            <person name="Chen F."/>
            <person name="Chen W."/>
            <person name="Choi C."/>
            <person name="Clum A."/>
            <person name="Dos Santos R.A."/>
            <person name="Damasio A.R."/>
            <person name="Diallinas G."/>
            <person name="Emri T."/>
            <person name="Fekete E."/>
            <person name="Flipphi M."/>
            <person name="Freyberg S."/>
            <person name="Gallo A."/>
            <person name="Gournas C."/>
            <person name="Habgood R."/>
            <person name="Hainaut M."/>
            <person name="Harispe M.L."/>
            <person name="Henrissat B."/>
            <person name="Hilden K.S."/>
            <person name="Hope R."/>
            <person name="Hossain A."/>
            <person name="Karabika E."/>
            <person name="Karaffa L."/>
            <person name="Karanyi Z."/>
            <person name="Krasevec N."/>
            <person name="Kuo A."/>
            <person name="Kusch H."/>
            <person name="LaButti K."/>
            <person name="Lagendijk E.L."/>
            <person name="Lapidus A."/>
            <person name="Levasseur A."/>
            <person name="Lindquist E."/>
            <person name="Lipzen A."/>
            <person name="Logrieco A.F."/>
            <person name="MacCabe A."/>
            <person name="Maekelae M.R."/>
            <person name="Malavazi I."/>
            <person name="Melin P."/>
            <person name="Meyer V."/>
            <person name="Mielnichuk N."/>
            <person name="Miskei M."/>
            <person name="Molnar A.P."/>
            <person name="Mule G."/>
            <person name="Ngan C.Y."/>
            <person name="Orejas M."/>
            <person name="Orosz E."/>
            <person name="Ouedraogo J.P."/>
            <person name="Overkamp K.M."/>
            <person name="Park H.-S."/>
            <person name="Perrone G."/>
            <person name="Piumi F."/>
            <person name="Punt P.J."/>
            <person name="Ram A.F."/>
            <person name="Ramon A."/>
            <person name="Rauscher S."/>
            <person name="Record E."/>
            <person name="Riano-Pachon D.M."/>
            <person name="Robert V."/>
            <person name="Roehrig J."/>
            <person name="Ruller R."/>
            <person name="Salamov A."/>
            <person name="Salih N.S."/>
            <person name="Samson R.A."/>
            <person name="Sandor E."/>
            <person name="Sanguinetti M."/>
            <person name="Schuetze T."/>
            <person name="Sepcic K."/>
            <person name="Shelest E."/>
            <person name="Sherlock G."/>
            <person name="Sophianopoulou V."/>
            <person name="Squina F.M."/>
            <person name="Sun H."/>
            <person name="Susca A."/>
            <person name="Todd R.B."/>
            <person name="Tsang A."/>
            <person name="Unkles S.E."/>
            <person name="van de Wiele N."/>
            <person name="van Rossen-Uffink D."/>
            <person name="Oliveira J.V."/>
            <person name="Vesth T.C."/>
            <person name="Visser J."/>
            <person name="Yu J.-H."/>
            <person name="Zhou M."/>
            <person name="Andersen M.R."/>
            <person name="Archer D.B."/>
            <person name="Baker S.E."/>
            <person name="Benoit I."/>
            <person name="Brakhage A.A."/>
            <person name="Braus G.H."/>
            <person name="Fischer R."/>
            <person name="Frisvad J.C."/>
            <person name="Goldman G.H."/>
            <person name="Houbraken J."/>
            <person name="Oakley B."/>
            <person name="Pocsi I."/>
            <person name="Scazzocchio C."/>
            <person name="Seiboth B."/>
            <person name="vanKuyk P.A."/>
            <person name="Wortman J."/>
            <person name="Dyer P.S."/>
            <person name="Grigoriev I.V."/>
        </authorList>
    </citation>
    <scope>NUCLEOTIDE SEQUENCE [LARGE SCALE GENOMIC DNA]</scope>
    <source>
        <strain evidence="4">CBS 516.65</strain>
    </source>
</reference>
<feature type="domain" description="Integrase zinc-binding" evidence="2">
    <location>
        <begin position="242"/>
        <end position="290"/>
    </location>
</feature>
<feature type="compositionally biased region" description="Basic residues" evidence="1">
    <location>
        <begin position="303"/>
        <end position="313"/>
    </location>
</feature>
<dbReference type="VEuPathDB" id="FungiDB:ASPGLDRAFT_52502"/>
<name>A0A1L9V703_ASPGL</name>
<dbReference type="EMBL" id="KV878916">
    <property type="protein sequence ID" value="OJJ79686.1"/>
    <property type="molecule type" value="Genomic_DNA"/>
</dbReference>
<accession>A0A1L9V703</accession>
<gene>
    <name evidence="3" type="ORF">ASPGLDRAFT_52502</name>
</gene>
<evidence type="ECO:0000256" key="1">
    <source>
        <dbReference type="SAM" id="MobiDB-lite"/>
    </source>
</evidence>
<sequence length="408" mass="45364">MQNTAEYAMSNFERHDNGGHESYLIDQQIALPLPYSHSESHPFGPGGSYHLSQPALHSYMAQFGPTYAQQSISPSIQHLASHYPPGPSFPPTPDQAGLQNQSSQCINQPQYLQSAAYLPLREAHSETDIENQESKNERTMLSEAIVPAPEGFPNAEEFDRLINGYIHDLSAKKRDKALIHAQRAGHIKMILSDPKNTAVETAQFRFWAKKMFELRTTGVGSSNCMKMICHEGRPVAVREKLYKILTKAHLQCKHGGRDKTSAKVRTNYSWVPKELISRFVKICPTCQVRRRGLRPRPSGSQKRSGHRSSKTKKSSSPPTSRRGSALNSQTPSQVSQAEYLGQLDGHHDWMDSQQNVHERQGINQGSVETLSHFPNSISATLDPFGGEMAMSPSQLNYGVGYASGILKS</sequence>
<evidence type="ECO:0000313" key="4">
    <source>
        <dbReference type="Proteomes" id="UP000184300"/>
    </source>
</evidence>
<organism evidence="3 4">
    <name type="scientific">Aspergillus glaucus CBS 516.65</name>
    <dbReference type="NCBI Taxonomy" id="1160497"/>
    <lineage>
        <taxon>Eukaryota</taxon>
        <taxon>Fungi</taxon>
        <taxon>Dikarya</taxon>
        <taxon>Ascomycota</taxon>
        <taxon>Pezizomycotina</taxon>
        <taxon>Eurotiomycetes</taxon>
        <taxon>Eurotiomycetidae</taxon>
        <taxon>Eurotiales</taxon>
        <taxon>Aspergillaceae</taxon>
        <taxon>Aspergillus</taxon>
        <taxon>Aspergillus subgen. Aspergillus</taxon>
    </lineage>
</organism>
<protein>
    <recommendedName>
        <fullName evidence="2">Integrase zinc-binding domain-containing protein</fullName>
    </recommendedName>
</protein>
<dbReference type="RefSeq" id="XP_022396384.1">
    <property type="nucleotide sequence ID" value="XM_022547770.1"/>
</dbReference>
<dbReference type="Gene3D" id="1.10.340.70">
    <property type="match status" value="1"/>
</dbReference>
<dbReference type="GeneID" id="34464031"/>
<feature type="compositionally biased region" description="Polar residues" evidence="1">
    <location>
        <begin position="325"/>
        <end position="335"/>
    </location>
</feature>
<feature type="region of interest" description="Disordered" evidence="1">
    <location>
        <begin position="78"/>
        <end position="101"/>
    </location>
</feature>
<keyword evidence="4" id="KW-1185">Reference proteome</keyword>
<proteinExistence type="predicted"/>
<dbReference type="Proteomes" id="UP000184300">
    <property type="component" value="Unassembled WGS sequence"/>
</dbReference>
<feature type="compositionally biased region" description="Low complexity" evidence="1">
    <location>
        <begin position="314"/>
        <end position="324"/>
    </location>
</feature>
<evidence type="ECO:0000313" key="3">
    <source>
        <dbReference type="EMBL" id="OJJ79686.1"/>
    </source>
</evidence>
<dbReference type="InterPro" id="IPR041588">
    <property type="entry name" value="Integrase_H2C2"/>
</dbReference>
<feature type="region of interest" description="Disordered" evidence="1">
    <location>
        <begin position="290"/>
        <end position="335"/>
    </location>
</feature>
<evidence type="ECO:0000259" key="2">
    <source>
        <dbReference type="Pfam" id="PF17921"/>
    </source>
</evidence>
<dbReference type="Pfam" id="PF17921">
    <property type="entry name" value="Integrase_H2C2"/>
    <property type="match status" value="1"/>
</dbReference>